<organism evidence="2 3">
    <name type="scientific">Endozoicomonas euniceicola</name>
    <dbReference type="NCBI Taxonomy" id="1234143"/>
    <lineage>
        <taxon>Bacteria</taxon>
        <taxon>Pseudomonadati</taxon>
        <taxon>Pseudomonadota</taxon>
        <taxon>Gammaproteobacteria</taxon>
        <taxon>Oceanospirillales</taxon>
        <taxon>Endozoicomonadaceae</taxon>
        <taxon>Endozoicomonas</taxon>
    </lineage>
</organism>
<dbReference type="InterPro" id="IPR053136">
    <property type="entry name" value="UTP_pyrophosphatase-like"/>
</dbReference>
<dbReference type="RefSeq" id="WP_262599535.1">
    <property type="nucleotide sequence ID" value="NZ_CP103300.1"/>
</dbReference>
<accession>A0ABY6GYK6</accession>
<dbReference type="Pfam" id="PF01863">
    <property type="entry name" value="YgjP-like"/>
    <property type="match status" value="1"/>
</dbReference>
<evidence type="ECO:0000313" key="3">
    <source>
        <dbReference type="Proteomes" id="UP001163255"/>
    </source>
</evidence>
<dbReference type="Gene3D" id="3.30.2010.10">
    <property type="entry name" value="Metalloproteases ('zincins'), catalytic domain"/>
    <property type="match status" value="1"/>
</dbReference>
<evidence type="ECO:0000259" key="1">
    <source>
        <dbReference type="Pfam" id="PF01863"/>
    </source>
</evidence>
<dbReference type="CDD" id="cd07344">
    <property type="entry name" value="M48_yhfN_like"/>
    <property type="match status" value="1"/>
</dbReference>
<proteinExistence type="predicted"/>
<name>A0ABY6GYK6_9GAMM</name>
<reference evidence="2" key="1">
    <citation type="submission" date="2022-10" db="EMBL/GenBank/DDBJ databases">
        <title>Completed Genome Sequence of two octocoral isolated bacterium, Endozoicomonas euniceicola EF212T and Endozoicomonas gorgoniicola PS125T.</title>
        <authorList>
            <person name="Chiou Y.-J."/>
            <person name="Chen Y.-H."/>
        </authorList>
    </citation>
    <scope>NUCLEOTIDE SEQUENCE</scope>
    <source>
        <strain evidence="2">EF212</strain>
    </source>
</reference>
<evidence type="ECO:0000313" key="2">
    <source>
        <dbReference type="EMBL" id="UYM17083.1"/>
    </source>
</evidence>
<gene>
    <name evidence="2" type="ORF">NX720_03910</name>
</gene>
<dbReference type="EMBL" id="CP103300">
    <property type="protein sequence ID" value="UYM17083.1"/>
    <property type="molecule type" value="Genomic_DNA"/>
</dbReference>
<dbReference type="PANTHER" id="PTHR30399">
    <property type="entry name" value="UNCHARACTERIZED PROTEIN YGJP"/>
    <property type="match status" value="1"/>
</dbReference>
<feature type="domain" description="YgjP-like metallopeptidase" evidence="1">
    <location>
        <begin position="28"/>
        <end position="231"/>
    </location>
</feature>
<dbReference type="PANTHER" id="PTHR30399:SF1">
    <property type="entry name" value="UTP PYROPHOSPHATASE"/>
    <property type="match status" value="1"/>
</dbReference>
<dbReference type="InterPro" id="IPR002725">
    <property type="entry name" value="YgjP-like_metallopeptidase"/>
</dbReference>
<sequence>MSDSSTDNEASLHQYQDIQYSLKQSNRKTTSLFIERDGSVTVRAPLPYDMAKIESIIEQKRSWIYRNLAEWEDLNRVQVHREFVNGEGFLYLGRNYRLQLVDEQDEALVLKNGRFLLRRDHVDSGMEIFKNFYRTKGLDRINQRLTHFAPKMGVTFGSVRVMELQHRWASCTSKGDLNFHWRCLMAPLAVLDYIIIHELAHRLYRNHDAKFWDAVDKVLPDYQRHVSWLRHNGAGMGL</sequence>
<protein>
    <submittedName>
        <fullName evidence="2">M48 family metallopeptidase</fullName>
    </submittedName>
</protein>
<dbReference type="Proteomes" id="UP001163255">
    <property type="component" value="Chromosome"/>
</dbReference>
<keyword evidence="3" id="KW-1185">Reference proteome</keyword>